<dbReference type="AlphaFoldDB" id="A0A2T0M3I7"/>
<protein>
    <submittedName>
        <fullName evidence="5">Putative zinc finger protein</fullName>
    </submittedName>
</protein>
<gene>
    <name evidence="5" type="ORF">B0I33_101450</name>
</gene>
<keyword evidence="2" id="KW-0804">Transcription</keyword>
<dbReference type="Gene3D" id="1.10.10.1320">
    <property type="entry name" value="Anti-sigma factor, zinc-finger domain"/>
    <property type="match status" value="1"/>
</dbReference>
<dbReference type="EMBL" id="PVNH01000001">
    <property type="protein sequence ID" value="PRX51297.1"/>
    <property type="molecule type" value="Genomic_DNA"/>
</dbReference>
<keyword evidence="6" id="KW-1185">Reference proteome</keyword>
<evidence type="ECO:0000259" key="4">
    <source>
        <dbReference type="Pfam" id="PF13490"/>
    </source>
</evidence>
<evidence type="ECO:0000256" key="1">
    <source>
        <dbReference type="ARBA" id="ARBA00023015"/>
    </source>
</evidence>
<comment type="caution">
    <text evidence="5">The sequence shown here is derived from an EMBL/GenBank/DDBJ whole genome shotgun (WGS) entry which is preliminary data.</text>
</comment>
<evidence type="ECO:0000313" key="6">
    <source>
        <dbReference type="Proteomes" id="UP000238362"/>
    </source>
</evidence>
<organism evidence="5 6">
    <name type="scientific">Prauserella shujinwangii</name>
    <dbReference type="NCBI Taxonomy" id="1453103"/>
    <lineage>
        <taxon>Bacteria</taxon>
        <taxon>Bacillati</taxon>
        <taxon>Actinomycetota</taxon>
        <taxon>Actinomycetes</taxon>
        <taxon>Pseudonocardiales</taxon>
        <taxon>Pseudonocardiaceae</taxon>
        <taxon>Prauserella</taxon>
    </lineage>
</organism>
<dbReference type="OrthoDB" id="5185837at2"/>
<proteinExistence type="predicted"/>
<dbReference type="InterPro" id="IPR027383">
    <property type="entry name" value="Znf_put"/>
</dbReference>
<name>A0A2T0M3I7_9PSEU</name>
<sequence length="242" mass="25131">MAGAAHTDVAAYVLGVLDDAENAAFEAHLLDCPHCQLDLLELYELPDVLDRIRQRWPEPPAPEPGPRVLEGLLGEVAATRRRRRRIARVAGVAAALLVLAGPLVTLAVSAPDPGVPLPRAEAPVASVAGTSVPPPGEVDLFRPTEADAAASAEVAVRATEWGSAVELRLGGVTGPLRCVLVAIERDGTTHVAAGWTVPEEGYGVPGSPEPLRIVGGAGLTPAQIARFEVRTDTGTVLATVAR</sequence>
<dbReference type="Pfam" id="PF13490">
    <property type="entry name" value="zf-HC2"/>
    <property type="match status" value="1"/>
</dbReference>
<evidence type="ECO:0000256" key="3">
    <source>
        <dbReference type="SAM" id="Phobius"/>
    </source>
</evidence>
<dbReference type="Proteomes" id="UP000238362">
    <property type="component" value="Unassembled WGS sequence"/>
</dbReference>
<keyword evidence="3" id="KW-0472">Membrane</keyword>
<keyword evidence="3" id="KW-0812">Transmembrane</keyword>
<feature type="transmembrane region" description="Helical" evidence="3">
    <location>
        <begin position="89"/>
        <end position="110"/>
    </location>
</feature>
<feature type="domain" description="Putative zinc-finger" evidence="4">
    <location>
        <begin position="9"/>
        <end position="36"/>
    </location>
</feature>
<keyword evidence="1" id="KW-0805">Transcription regulation</keyword>
<dbReference type="InterPro" id="IPR041916">
    <property type="entry name" value="Anti_sigma_zinc_sf"/>
</dbReference>
<evidence type="ECO:0000256" key="2">
    <source>
        <dbReference type="ARBA" id="ARBA00023163"/>
    </source>
</evidence>
<keyword evidence="3" id="KW-1133">Transmembrane helix</keyword>
<evidence type="ECO:0000313" key="5">
    <source>
        <dbReference type="EMBL" id="PRX51297.1"/>
    </source>
</evidence>
<dbReference type="RefSeq" id="WP_106177015.1">
    <property type="nucleotide sequence ID" value="NZ_PVNH01000001.1"/>
</dbReference>
<accession>A0A2T0M3I7</accession>
<reference evidence="5 6" key="1">
    <citation type="submission" date="2018-03" db="EMBL/GenBank/DDBJ databases">
        <title>Genomic Encyclopedia of Type Strains, Phase III (KMG-III): the genomes of soil and plant-associated and newly described type strains.</title>
        <authorList>
            <person name="Whitman W."/>
        </authorList>
    </citation>
    <scope>NUCLEOTIDE SEQUENCE [LARGE SCALE GENOMIC DNA]</scope>
    <source>
        <strain evidence="5 6">CGMCC 4.7125</strain>
    </source>
</reference>